<accession>A0A6N3FM01</accession>
<gene>
    <name evidence="3" type="ORF">CTLFYP3_02752</name>
</gene>
<name>A0A6N3FM01_9CLOT</name>
<feature type="compositionally biased region" description="Basic and acidic residues" evidence="2">
    <location>
        <begin position="234"/>
        <end position="249"/>
    </location>
</feature>
<dbReference type="EMBL" id="CACRTO010000041">
    <property type="protein sequence ID" value="VYU53268.1"/>
    <property type="molecule type" value="Genomic_DNA"/>
</dbReference>
<evidence type="ECO:0000256" key="2">
    <source>
        <dbReference type="SAM" id="MobiDB-lite"/>
    </source>
</evidence>
<evidence type="ECO:0000313" key="3">
    <source>
        <dbReference type="EMBL" id="VYU53268.1"/>
    </source>
</evidence>
<protein>
    <recommendedName>
        <fullName evidence="4">Chromosome partition protein Smc</fullName>
    </recommendedName>
</protein>
<reference evidence="3" key="1">
    <citation type="submission" date="2019-11" db="EMBL/GenBank/DDBJ databases">
        <authorList>
            <person name="Feng L."/>
        </authorList>
    </citation>
    <scope>NUCLEOTIDE SEQUENCE</scope>
    <source>
        <strain evidence="3">CTertiumLFYP3</strain>
    </source>
</reference>
<evidence type="ECO:0000256" key="1">
    <source>
        <dbReference type="SAM" id="Coils"/>
    </source>
</evidence>
<feature type="region of interest" description="Disordered" evidence="2">
    <location>
        <begin position="225"/>
        <end position="249"/>
    </location>
</feature>
<dbReference type="RefSeq" id="WP_156627203.1">
    <property type="nucleotide sequence ID" value="NZ_CACRTO010000041.1"/>
</dbReference>
<evidence type="ECO:0008006" key="4">
    <source>
        <dbReference type="Google" id="ProtNLM"/>
    </source>
</evidence>
<feature type="coiled-coil region" evidence="1">
    <location>
        <begin position="82"/>
        <end position="138"/>
    </location>
</feature>
<proteinExistence type="predicted"/>
<sequence>MKINLNIGQQNNFLNNNPIKQIFSRKAQNLEDSVKNENRDVVSISPKGKAMSLLENLMKQKMEITDQKNSLIGSTLEKGDSLDSIKSQLELYENQLKSIDEQMANVMKEDVEKQTEKIKEKNDNKEKTEKEVENERLKAVSNLSTDLKKTKTLASIKSKVDGEARVLKSEIELDKNRTSSGAAIASGAISTKKEELLKQLEEKSINLEKYIGEKHFYIMDKVKDSNENKPSISQEDKENNELSKIDNEE</sequence>
<organism evidence="3">
    <name type="scientific">Clostridium tertium</name>
    <dbReference type="NCBI Taxonomy" id="1559"/>
    <lineage>
        <taxon>Bacteria</taxon>
        <taxon>Bacillati</taxon>
        <taxon>Bacillota</taxon>
        <taxon>Clostridia</taxon>
        <taxon>Eubacteriales</taxon>
        <taxon>Clostridiaceae</taxon>
        <taxon>Clostridium</taxon>
    </lineage>
</organism>
<dbReference type="AlphaFoldDB" id="A0A6N3FM01"/>
<keyword evidence="1" id="KW-0175">Coiled coil</keyword>